<comment type="caution">
    <text evidence="1">The sequence shown here is derived from an EMBL/GenBank/DDBJ whole genome shotgun (WGS) entry which is preliminary data.</text>
</comment>
<gene>
    <name evidence="1" type="ORF">NA57DRAFT_77201</name>
</gene>
<protein>
    <recommendedName>
        <fullName evidence="3">Monooxygenase</fullName>
    </recommendedName>
</protein>
<evidence type="ECO:0000313" key="1">
    <source>
        <dbReference type="EMBL" id="KAF2098409.1"/>
    </source>
</evidence>
<dbReference type="Pfam" id="PF13826">
    <property type="entry name" value="Monooxy_af470-like"/>
    <property type="match status" value="1"/>
</dbReference>
<reference evidence="1" key="1">
    <citation type="journal article" date="2020" name="Stud. Mycol.">
        <title>101 Dothideomycetes genomes: a test case for predicting lifestyles and emergence of pathogens.</title>
        <authorList>
            <person name="Haridas S."/>
            <person name="Albert R."/>
            <person name="Binder M."/>
            <person name="Bloem J."/>
            <person name="Labutti K."/>
            <person name="Salamov A."/>
            <person name="Andreopoulos B."/>
            <person name="Baker S."/>
            <person name="Barry K."/>
            <person name="Bills G."/>
            <person name="Bluhm B."/>
            <person name="Cannon C."/>
            <person name="Castanera R."/>
            <person name="Culley D."/>
            <person name="Daum C."/>
            <person name="Ezra D."/>
            <person name="Gonzalez J."/>
            <person name="Henrissat B."/>
            <person name="Kuo A."/>
            <person name="Liang C."/>
            <person name="Lipzen A."/>
            <person name="Lutzoni F."/>
            <person name="Magnuson J."/>
            <person name="Mondo S."/>
            <person name="Nolan M."/>
            <person name="Ohm R."/>
            <person name="Pangilinan J."/>
            <person name="Park H.-J."/>
            <person name="Ramirez L."/>
            <person name="Alfaro M."/>
            <person name="Sun H."/>
            <person name="Tritt A."/>
            <person name="Yoshinaga Y."/>
            <person name="Zwiers L.-H."/>
            <person name="Turgeon B."/>
            <person name="Goodwin S."/>
            <person name="Spatafora J."/>
            <person name="Crous P."/>
            <person name="Grigoriev I."/>
        </authorList>
    </citation>
    <scope>NUCLEOTIDE SEQUENCE</scope>
    <source>
        <strain evidence="1">CBS 133067</strain>
    </source>
</reference>
<dbReference type="InterPro" id="IPR011008">
    <property type="entry name" value="Dimeric_a/b-barrel"/>
</dbReference>
<keyword evidence="2" id="KW-1185">Reference proteome</keyword>
<dbReference type="AlphaFoldDB" id="A0A9P4MA43"/>
<evidence type="ECO:0008006" key="3">
    <source>
        <dbReference type="Google" id="ProtNLM"/>
    </source>
</evidence>
<proteinExistence type="predicted"/>
<dbReference type="EMBL" id="ML978127">
    <property type="protein sequence ID" value="KAF2098409.1"/>
    <property type="molecule type" value="Genomic_DNA"/>
</dbReference>
<evidence type="ECO:0000313" key="2">
    <source>
        <dbReference type="Proteomes" id="UP000799772"/>
    </source>
</evidence>
<dbReference type="Proteomes" id="UP000799772">
    <property type="component" value="Unassembled WGS sequence"/>
</dbReference>
<dbReference type="InterPro" id="IPR025444">
    <property type="entry name" value="Monooxy_af470"/>
</dbReference>
<sequence>MDFKPLIKPFSTRPDNQWLKGDRGQPLQPALVTMVRDQLTISSWLALGACLTFPLYTFLGPKAVIPAAVLLGWRILDSVLMTVGLKHNPRMDNVLNTKFAAQFPDQTGAWGNKAAHNGICVILLGARSNHPLGMLAPNFKEVSDRFDGMMYELEKNKSADDYGFLGATRYISMNERKTNNDIMTMMWFRNADGLRRFAHSPIHIDAWNWWNKIVKKHPFLTIWHEVYDVPPGHWEAIYANAEPIGIAATTSKVYSPESKEAQYMQSVVDARHSVLRTSFGRMDRTDGNDNDDLRGKIDLDVYGE</sequence>
<dbReference type="OrthoDB" id="3202396at2759"/>
<name>A0A9P4MA43_9PEZI</name>
<accession>A0A9P4MA43</accession>
<organism evidence="1 2">
    <name type="scientific">Rhizodiscina lignyota</name>
    <dbReference type="NCBI Taxonomy" id="1504668"/>
    <lineage>
        <taxon>Eukaryota</taxon>
        <taxon>Fungi</taxon>
        <taxon>Dikarya</taxon>
        <taxon>Ascomycota</taxon>
        <taxon>Pezizomycotina</taxon>
        <taxon>Dothideomycetes</taxon>
        <taxon>Pleosporomycetidae</taxon>
        <taxon>Aulographales</taxon>
        <taxon>Rhizodiscinaceae</taxon>
        <taxon>Rhizodiscina</taxon>
    </lineage>
</organism>
<dbReference type="SUPFAM" id="SSF54909">
    <property type="entry name" value="Dimeric alpha+beta barrel"/>
    <property type="match status" value="1"/>
</dbReference>